<dbReference type="SUPFAM" id="SSF51126">
    <property type="entry name" value="Pectin lyase-like"/>
    <property type="match status" value="1"/>
</dbReference>
<name>A0A2W2FEG3_9ACTN</name>
<accession>A0A2W2FEG3</accession>
<dbReference type="Proteomes" id="UP000248544">
    <property type="component" value="Unassembled WGS sequence"/>
</dbReference>
<proteinExistence type="predicted"/>
<feature type="region of interest" description="Disordered" evidence="1">
    <location>
        <begin position="1"/>
        <end position="21"/>
    </location>
</feature>
<dbReference type="Gene3D" id="2.160.20.10">
    <property type="entry name" value="Single-stranded right-handed beta-helix, Pectin lyase-like"/>
    <property type="match status" value="1"/>
</dbReference>
<evidence type="ECO:0000313" key="3">
    <source>
        <dbReference type="Proteomes" id="UP000248544"/>
    </source>
</evidence>
<keyword evidence="3" id="KW-1185">Reference proteome</keyword>
<feature type="non-terminal residue" evidence="2">
    <location>
        <position position="1"/>
    </location>
</feature>
<dbReference type="AlphaFoldDB" id="A0A2W2FEG3"/>
<dbReference type="EMBL" id="POUA01000520">
    <property type="protein sequence ID" value="PZG23840.1"/>
    <property type="molecule type" value="Genomic_DNA"/>
</dbReference>
<evidence type="ECO:0000256" key="1">
    <source>
        <dbReference type="SAM" id="MobiDB-lite"/>
    </source>
</evidence>
<evidence type="ECO:0000313" key="2">
    <source>
        <dbReference type="EMBL" id="PZG23840.1"/>
    </source>
</evidence>
<dbReference type="InterPro" id="IPR012334">
    <property type="entry name" value="Pectin_lyas_fold"/>
</dbReference>
<dbReference type="RefSeq" id="WP_146607854.1">
    <property type="nucleotide sequence ID" value="NZ_POUA01000520.1"/>
</dbReference>
<gene>
    <name evidence="2" type="ORF">C1I98_36050</name>
</gene>
<protein>
    <recommendedName>
        <fullName evidence="4">Right handed beta helix domain-containing protein</fullName>
    </recommendedName>
</protein>
<organism evidence="2 3">
    <name type="scientific">Spongiactinospora gelatinilytica</name>
    <dbReference type="NCBI Taxonomy" id="2666298"/>
    <lineage>
        <taxon>Bacteria</taxon>
        <taxon>Bacillati</taxon>
        <taxon>Actinomycetota</taxon>
        <taxon>Actinomycetes</taxon>
        <taxon>Streptosporangiales</taxon>
        <taxon>Streptosporangiaceae</taxon>
        <taxon>Spongiactinospora</taxon>
    </lineage>
</organism>
<evidence type="ECO:0008006" key="4">
    <source>
        <dbReference type="Google" id="ProtNLM"/>
    </source>
</evidence>
<sequence length="261" mass="28073">PTPSPVCQGHPTPKCTGLPPGRKLTEVELNIDGLAHLVDTPGAVLDGVHVKGELVIGADNVTIKNSLIDGQVWGEYNMKFSSFTISDSTVGPASGCNQAPGVGPAKYKATRVNIRNHSDGFRASGDDIDIRDSYIKLCSNPGDHSDGIQSYKTGKNLIFHHNTIDQRFAKDATAPIFLVDEGQENVTVTDNLVMGGTYSIQVRNVAGRQVVRDNKLVDKSWVYGPVVADCRDTVWADNTLVRIDEDYRITGTVGPLACDGP</sequence>
<reference evidence="2 3" key="1">
    <citation type="submission" date="2018-01" db="EMBL/GenBank/DDBJ databases">
        <title>Draft genome sequence of Sphaerisporangium sp. 7K107.</title>
        <authorList>
            <person name="Sahin N."/>
            <person name="Saygin H."/>
            <person name="Ay H."/>
        </authorList>
    </citation>
    <scope>NUCLEOTIDE SEQUENCE [LARGE SCALE GENOMIC DNA]</scope>
    <source>
        <strain evidence="2 3">7K107</strain>
    </source>
</reference>
<dbReference type="InterPro" id="IPR011050">
    <property type="entry name" value="Pectin_lyase_fold/virulence"/>
</dbReference>
<comment type="caution">
    <text evidence="2">The sequence shown here is derived from an EMBL/GenBank/DDBJ whole genome shotgun (WGS) entry which is preliminary data.</text>
</comment>